<name>A0AAN4VVX5_9BACT</name>
<dbReference type="EMBL" id="BQKE01000001">
    <property type="protein sequence ID" value="GJM60259.1"/>
    <property type="molecule type" value="Genomic_DNA"/>
</dbReference>
<dbReference type="SUPFAM" id="SSF141673">
    <property type="entry name" value="MOSC N-terminal domain-like"/>
    <property type="match status" value="1"/>
</dbReference>
<dbReference type="RefSeq" id="WP_338236070.1">
    <property type="nucleotide sequence ID" value="NZ_BQKE01000001.1"/>
</dbReference>
<keyword evidence="3" id="KW-1185">Reference proteome</keyword>
<gene>
    <name evidence="2" type="ORF">PEDI_08110</name>
</gene>
<protein>
    <submittedName>
        <fullName evidence="2">MOSC domain-containing protein</fullName>
    </submittedName>
</protein>
<dbReference type="InterPro" id="IPR005303">
    <property type="entry name" value="MOCOS_middle"/>
</dbReference>
<dbReference type="GO" id="GO:0030170">
    <property type="term" value="F:pyridoxal phosphate binding"/>
    <property type="evidence" value="ECO:0007669"/>
    <property type="project" value="InterPro"/>
</dbReference>
<feature type="domain" description="MOSC" evidence="1">
    <location>
        <begin position="119"/>
        <end position="266"/>
    </location>
</feature>
<evidence type="ECO:0000313" key="2">
    <source>
        <dbReference type="EMBL" id="GJM60259.1"/>
    </source>
</evidence>
<dbReference type="Pfam" id="PF03473">
    <property type="entry name" value="MOSC"/>
    <property type="match status" value="1"/>
</dbReference>
<dbReference type="AlphaFoldDB" id="A0AAN4VVX5"/>
<proteinExistence type="predicted"/>
<dbReference type="Proteomes" id="UP001310022">
    <property type="component" value="Unassembled WGS sequence"/>
</dbReference>
<dbReference type="SUPFAM" id="SSF50800">
    <property type="entry name" value="PK beta-barrel domain-like"/>
    <property type="match status" value="1"/>
</dbReference>
<accession>A0AAN4VVX5</accession>
<dbReference type="InterPro" id="IPR005302">
    <property type="entry name" value="MoCF_Sase_C"/>
</dbReference>
<sequence>MAIILTGIYIYPIKSLAGISLNKSKVEEEGLQFDRRWMLVDENGKFLSQRTMGKMAQLQPEITPQGLQVAHRIGGEKLFIPLQAEGAPRQVTVWENTFEAQEVNEECNQWFTKKLGINCALVQLSPDRNRIAPEKYTGEDEVAVSFADGFPILLSNEASLKDLSDKSNTALEMERFRPNLVISGAEAWAENSWETIQINGITFKGVKPCGRCKVTTLNPKTGEPTGKEPLKTLSKLRNWKNNAIFGENLYPIEEGEIKIGYAVSIQNTKDNPVKTIS</sequence>
<reference evidence="2 3" key="1">
    <citation type="submission" date="2021-12" db="EMBL/GenBank/DDBJ databases">
        <title>Genome sequencing of bacteria with rrn-lacking chromosome and rrn-plasmid.</title>
        <authorList>
            <person name="Anda M."/>
            <person name="Iwasaki W."/>
        </authorList>
    </citation>
    <scope>NUCLEOTIDE SEQUENCE [LARGE SCALE GENOMIC DNA]</scope>
    <source>
        <strain evidence="2 3">NBRC 15940</strain>
    </source>
</reference>
<dbReference type="PANTHER" id="PTHR14237">
    <property type="entry name" value="MOLYBDOPTERIN COFACTOR SULFURASE MOSC"/>
    <property type="match status" value="1"/>
</dbReference>
<dbReference type="Pfam" id="PF03476">
    <property type="entry name" value="MOSC_N"/>
    <property type="match status" value="1"/>
</dbReference>
<dbReference type="InterPro" id="IPR011037">
    <property type="entry name" value="Pyrv_Knase-like_insert_dom_sf"/>
</dbReference>
<dbReference type="PROSITE" id="PS51340">
    <property type="entry name" value="MOSC"/>
    <property type="match status" value="1"/>
</dbReference>
<evidence type="ECO:0000313" key="3">
    <source>
        <dbReference type="Proteomes" id="UP001310022"/>
    </source>
</evidence>
<dbReference type="PANTHER" id="PTHR14237:SF19">
    <property type="entry name" value="MITOCHONDRIAL AMIDOXIME REDUCING COMPONENT 1"/>
    <property type="match status" value="1"/>
</dbReference>
<organism evidence="2 3">
    <name type="scientific">Persicobacter diffluens</name>
    <dbReference type="NCBI Taxonomy" id="981"/>
    <lineage>
        <taxon>Bacteria</taxon>
        <taxon>Pseudomonadati</taxon>
        <taxon>Bacteroidota</taxon>
        <taxon>Cytophagia</taxon>
        <taxon>Cytophagales</taxon>
        <taxon>Persicobacteraceae</taxon>
        <taxon>Persicobacter</taxon>
    </lineage>
</organism>
<evidence type="ECO:0000259" key="1">
    <source>
        <dbReference type="PROSITE" id="PS51340"/>
    </source>
</evidence>
<dbReference type="GO" id="GO:0030151">
    <property type="term" value="F:molybdenum ion binding"/>
    <property type="evidence" value="ECO:0007669"/>
    <property type="project" value="InterPro"/>
</dbReference>
<comment type="caution">
    <text evidence="2">The sequence shown here is derived from an EMBL/GenBank/DDBJ whole genome shotgun (WGS) entry which is preliminary data.</text>
</comment>
<dbReference type="GO" id="GO:0003824">
    <property type="term" value="F:catalytic activity"/>
    <property type="evidence" value="ECO:0007669"/>
    <property type="project" value="InterPro"/>
</dbReference>